<dbReference type="EMBL" id="JBHSIS010000002">
    <property type="protein sequence ID" value="MFC4852785.1"/>
    <property type="molecule type" value="Genomic_DNA"/>
</dbReference>
<evidence type="ECO:0000313" key="3">
    <source>
        <dbReference type="EMBL" id="MFC4852785.1"/>
    </source>
</evidence>
<organism evidence="3 4">
    <name type="scientific">Actinophytocola glycyrrhizae</name>
    <dbReference type="NCBI Taxonomy" id="2044873"/>
    <lineage>
        <taxon>Bacteria</taxon>
        <taxon>Bacillati</taxon>
        <taxon>Actinomycetota</taxon>
        <taxon>Actinomycetes</taxon>
        <taxon>Pseudonocardiales</taxon>
        <taxon>Pseudonocardiaceae</taxon>
    </lineage>
</organism>
<dbReference type="RefSeq" id="WP_378054740.1">
    <property type="nucleotide sequence ID" value="NZ_JBHSIS010000002.1"/>
</dbReference>
<feature type="transmembrane region" description="Helical" evidence="1">
    <location>
        <begin position="41"/>
        <end position="62"/>
    </location>
</feature>
<dbReference type="InterPro" id="IPR036938">
    <property type="entry name" value="PAP2/HPO_sf"/>
</dbReference>
<feature type="domain" description="Phosphatidic acid phosphatase type 2/haloperoxidase" evidence="2">
    <location>
        <begin position="9"/>
        <end position="87"/>
    </location>
</feature>
<dbReference type="PANTHER" id="PTHR14969:SF13">
    <property type="entry name" value="AT30094P"/>
    <property type="match status" value="1"/>
</dbReference>
<dbReference type="Gene3D" id="1.20.144.10">
    <property type="entry name" value="Phosphatidic acid phosphatase type 2/haloperoxidase"/>
    <property type="match status" value="1"/>
</dbReference>
<protein>
    <submittedName>
        <fullName evidence="3">Phosphatase PAP2 family protein</fullName>
    </submittedName>
</protein>
<keyword evidence="1" id="KW-0472">Membrane</keyword>
<reference evidence="4" key="1">
    <citation type="journal article" date="2019" name="Int. J. Syst. Evol. Microbiol.">
        <title>The Global Catalogue of Microorganisms (GCM) 10K type strain sequencing project: providing services to taxonomists for standard genome sequencing and annotation.</title>
        <authorList>
            <consortium name="The Broad Institute Genomics Platform"/>
            <consortium name="The Broad Institute Genome Sequencing Center for Infectious Disease"/>
            <person name="Wu L."/>
            <person name="Ma J."/>
        </authorList>
    </citation>
    <scope>NUCLEOTIDE SEQUENCE [LARGE SCALE GENOMIC DNA]</scope>
    <source>
        <strain evidence="4">ZS-22-S1</strain>
    </source>
</reference>
<keyword evidence="4" id="KW-1185">Reference proteome</keyword>
<keyword evidence="1" id="KW-1133">Transmembrane helix</keyword>
<proteinExistence type="predicted"/>
<feature type="transmembrane region" description="Helical" evidence="1">
    <location>
        <begin position="16"/>
        <end position="34"/>
    </location>
</feature>
<dbReference type="Proteomes" id="UP001595859">
    <property type="component" value="Unassembled WGS sequence"/>
</dbReference>
<keyword evidence="1" id="KW-0812">Transmembrane</keyword>
<dbReference type="Pfam" id="PF01569">
    <property type="entry name" value="PAP2"/>
    <property type="match status" value="1"/>
</dbReference>
<comment type="caution">
    <text evidence="3">The sequence shown here is derived from an EMBL/GenBank/DDBJ whole genome shotgun (WGS) entry which is preliminary data.</text>
</comment>
<sequence>MPVYTAPGMSFPSGHAMSSLVSYGVLLLVFTPLLRPATRRATIAVVATLVFVIGFTRMALGVHYLSDVVAGWLLGCLWLLLTTFAFRRWRQEAHVPAAGPCPGRCRRRTWPTSGRCPTTIGECCTTPGRAWACSP</sequence>
<evidence type="ECO:0000313" key="4">
    <source>
        <dbReference type="Proteomes" id="UP001595859"/>
    </source>
</evidence>
<name>A0ABV9RTZ5_9PSEU</name>
<accession>A0ABV9RTZ5</accession>
<feature type="transmembrane region" description="Helical" evidence="1">
    <location>
        <begin position="68"/>
        <end position="86"/>
    </location>
</feature>
<dbReference type="PANTHER" id="PTHR14969">
    <property type="entry name" value="SPHINGOSINE-1-PHOSPHATE PHOSPHOHYDROLASE"/>
    <property type="match status" value="1"/>
</dbReference>
<evidence type="ECO:0000256" key="1">
    <source>
        <dbReference type="SAM" id="Phobius"/>
    </source>
</evidence>
<dbReference type="InterPro" id="IPR000326">
    <property type="entry name" value="PAP2/HPO"/>
</dbReference>
<dbReference type="SUPFAM" id="SSF48317">
    <property type="entry name" value="Acid phosphatase/Vanadium-dependent haloperoxidase"/>
    <property type="match status" value="1"/>
</dbReference>
<gene>
    <name evidence="3" type="ORF">ACFPCV_04650</name>
</gene>
<evidence type="ECO:0000259" key="2">
    <source>
        <dbReference type="Pfam" id="PF01569"/>
    </source>
</evidence>